<evidence type="ECO:0000259" key="9">
    <source>
        <dbReference type="Pfam" id="PF13231"/>
    </source>
</evidence>
<keyword evidence="11" id="KW-1185">Reference proteome</keyword>
<feature type="transmembrane region" description="Helical" evidence="8">
    <location>
        <begin position="63"/>
        <end position="83"/>
    </location>
</feature>
<protein>
    <recommendedName>
        <fullName evidence="9">Glycosyltransferase RgtA/B/C/D-like domain-containing protein</fullName>
    </recommendedName>
</protein>
<organism evidence="10 11">
    <name type="scientific">Sphingomonas mucosissima</name>
    <dbReference type="NCBI Taxonomy" id="370959"/>
    <lineage>
        <taxon>Bacteria</taxon>
        <taxon>Pseudomonadati</taxon>
        <taxon>Pseudomonadota</taxon>
        <taxon>Alphaproteobacteria</taxon>
        <taxon>Sphingomonadales</taxon>
        <taxon>Sphingomonadaceae</taxon>
        <taxon>Sphingomonas</taxon>
    </lineage>
</organism>
<evidence type="ECO:0000256" key="3">
    <source>
        <dbReference type="ARBA" id="ARBA00022676"/>
    </source>
</evidence>
<feature type="transmembrane region" description="Helical" evidence="8">
    <location>
        <begin position="237"/>
        <end position="259"/>
    </location>
</feature>
<feature type="transmembrane region" description="Helical" evidence="8">
    <location>
        <begin position="271"/>
        <end position="292"/>
    </location>
</feature>
<keyword evidence="7 8" id="KW-0472">Membrane</keyword>
<dbReference type="AlphaFoldDB" id="A0A245ZSE6"/>
<dbReference type="GO" id="GO:0009103">
    <property type="term" value="P:lipopolysaccharide biosynthetic process"/>
    <property type="evidence" value="ECO:0007669"/>
    <property type="project" value="UniProtKB-ARBA"/>
</dbReference>
<evidence type="ECO:0000256" key="8">
    <source>
        <dbReference type="SAM" id="Phobius"/>
    </source>
</evidence>
<dbReference type="PANTHER" id="PTHR33908:SF11">
    <property type="entry name" value="MEMBRANE PROTEIN"/>
    <property type="match status" value="1"/>
</dbReference>
<comment type="subcellular location">
    <subcellularLocation>
        <location evidence="1">Cell membrane</location>
        <topology evidence="1">Multi-pass membrane protein</topology>
    </subcellularLocation>
</comment>
<feature type="transmembrane region" description="Helical" evidence="8">
    <location>
        <begin position="298"/>
        <end position="316"/>
    </location>
</feature>
<feature type="transmembrane region" description="Helical" evidence="8">
    <location>
        <begin position="178"/>
        <end position="199"/>
    </location>
</feature>
<evidence type="ECO:0000256" key="4">
    <source>
        <dbReference type="ARBA" id="ARBA00022679"/>
    </source>
</evidence>
<feature type="transmembrane region" description="Helical" evidence="8">
    <location>
        <begin position="144"/>
        <end position="166"/>
    </location>
</feature>
<accession>A0A245ZSE6</accession>
<feature type="transmembrane region" description="Helical" evidence="8">
    <location>
        <begin position="89"/>
        <end position="108"/>
    </location>
</feature>
<keyword evidence="3" id="KW-0328">Glycosyltransferase</keyword>
<evidence type="ECO:0000256" key="2">
    <source>
        <dbReference type="ARBA" id="ARBA00022475"/>
    </source>
</evidence>
<comment type="caution">
    <text evidence="10">The sequence shown here is derived from an EMBL/GenBank/DDBJ whole genome shotgun (WGS) entry which is preliminary data.</text>
</comment>
<dbReference type="EMBL" id="NBBJ01000001">
    <property type="protein sequence ID" value="OWK32671.1"/>
    <property type="molecule type" value="Genomic_DNA"/>
</dbReference>
<evidence type="ECO:0000313" key="11">
    <source>
        <dbReference type="Proteomes" id="UP000197783"/>
    </source>
</evidence>
<keyword evidence="6 8" id="KW-1133">Transmembrane helix</keyword>
<dbReference type="Proteomes" id="UP000197783">
    <property type="component" value="Unassembled WGS sequence"/>
</dbReference>
<dbReference type="PANTHER" id="PTHR33908">
    <property type="entry name" value="MANNOSYLTRANSFERASE YKCB-RELATED"/>
    <property type="match status" value="1"/>
</dbReference>
<keyword evidence="5 8" id="KW-0812">Transmembrane</keyword>
<feature type="transmembrane region" description="Helical" evidence="8">
    <location>
        <begin position="323"/>
        <end position="342"/>
    </location>
</feature>
<keyword evidence="2" id="KW-1003">Cell membrane</keyword>
<evidence type="ECO:0000256" key="6">
    <source>
        <dbReference type="ARBA" id="ARBA00022989"/>
    </source>
</evidence>
<dbReference type="InterPro" id="IPR038731">
    <property type="entry name" value="RgtA/B/C-like"/>
</dbReference>
<proteinExistence type="predicted"/>
<feature type="domain" description="Glycosyltransferase RgtA/B/C/D-like" evidence="9">
    <location>
        <begin position="50"/>
        <end position="188"/>
    </location>
</feature>
<evidence type="ECO:0000256" key="1">
    <source>
        <dbReference type="ARBA" id="ARBA00004651"/>
    </source>
</evidence>
<dbReference type="Pfam" id="PF13231">
    <property type="entry name" value="PMT_2"/>
    <property type="match status" value="1"/>
</dbReference>
<reference evidence="10 11" key="1">
    <citation type="submission" date="2017-03" db="EMBL/GenBank/DDBJ databases">
        <title>Genome sequence of Sphingomonas mucosissima DSM 17494.</title>
        <authorList>
            <person name="Poehlein A."/>
            <person name="Wuebbeler J.H."/>
            <person name="Steinbuechel A."/>
            <person name="Daniel R."/>
        </authorList>
    </citation>
    <scope>NUCLEOTIDE SEQUENCE [LARGE SCALE GENOMIC DNA]</scope>
    <source>
        <strain evidence="10 11">DSM 17494</strain>
    </source>
</reference>
<dbReference type="GO" id="GO:0016763">
    <property type="term" value="F:pentosyltransferase activity"/>
    <property type="evidence" value="ECO:0007669"/>
    <property type="project" value="TreeGrafter"/>
</dbReference>
<evidence type="ECO:0000256" key="5">
    <source>
        <dbReference type="ARBA" id="ARBA00022692"/>
    </source>
</evidence>
<dbReference type="InterPro" id="IPR050297">
    <property type="entry name" value="LipidA_mod_glycosyltrf_83"/>
</dbReference>
<keyword evidence="4" id="KW-0808">Transferase</keyword>
<sequence length="457" mass="48440">MAAALFVGWIGFMASDDSLYHAGAMRWLIDPPFAGSDHWSTRFPLTLSFAAVIAVFGNNFTAFAVTAIIFYVVLVAAVGVFAAKAFTPRTGWIAALLAATLPVVVVHASTVSVDLLEAAALLTGAWLVGSAAEDRVGLMRAAAGGAMFGVAVLCRETSVLALAVLGPLLIGRPFSRRVLIACAFGAALVLVGEALFQYAMTGEPLRRYVIAFNHDEHIDRAANHEGNFLLWAPLDPLLVLLINDDFGLLFWMAGVALIAGTWRVTPANRRAPFLLLALIAASSFLLVSVLYTKLVLNPRYFMLAALAAIILVAAWLDRVTPLVRTLVLALLVSTNLLLMSVGNAHPRWGMEALVLAAEAHPRATIAGAPNDVARADIAMNFLGQSNIRPLPAHGGDLIVAPADAAPAGNVVARYPSPPTRLGAALRWLGLEPLVPASIARRMFTPSPDMVLVRPQGG</sequence>
<evidence type="ECO:0000313" key="10">
    <source>
        <dbReference type="EMBL" id="OWK32671.1"/>
    </source>
</evidence>
<evidence type="ECO:0000256" key="7">
    <source>
        <dbReference type="ARBA" id="ARBA00023136"/>
    </source>
</evidence>
<name>A0A245ZSE6_9SPHN</name>
<dbReference type="GO" id="GO:0005886">
    <property type="term" value="C:plasma membrane"/>
    <property type="evidence" value="ECO:0007669"/>
    <property type="project" value="UniProtKB-SubCell"/>
</dbReference>
<gene>
    <name evidence="10" type="ORF">SPMU_10110</name>
</gene>